<dbReference type="OrthoDB" id="9841102at2"/>
<keyword evidence="2" id="KW-0472">Membrane</keyword>
<name>K9XXL8_STAC7</name>
<dbReference type="eggNOG" id="ENOG5032Y6B">
    <property type="taxonomic scope" value="Bacteria"/>
</dbReference>
<feature type="compositionally biased region" description="Low complexity" evidence="1">
    <location>
        <begin position="81"/>
        <end position="92"/>
    </location>
</feature>
<feature type="compositionally biased region" description="Polar residues" evidence="1">
    <location>
        <begin position="144"/>
        <end position="155"/>
    </location>
</feature>
<dbReference type="AlphaFoldDB" id="K9XXL8"/>
<keyword evidence="2" id="KW-1133">Transmembrane helix</keyword>
<proteinExistence type="predicted"/>
<dbReference type="Pfam" id="PF14105">
    <property type="entry name" value="DUF4278"/>
    <property type="match status" value="1"/>
</dbReference>
<reference evidence="4" key="1">
    <citation type="journal article" date="2013" name="Proc. Natl. Acad. Sci. U.S.A.">
        <title>Improving the coverage of the cyanobacterial phylum using diversity-driven genome sequencing.</title>
        <authorList>
            <person name="Shih P.M."/>
            <person name="Wu D."/>
            <person name="Latifi A."/>
            <person name="Axen S.D."/>
            <person name="Fewer D.P."/>
            <person name="Talla E."/>
            <person name="Calteau A."/>
            <person name="Cai F."/>
            <person name="Tandeau de Marsac N."/>
            <person name="Rippka R."/>
            <person name="Herdman M."/>
            <person name="Sivonen K."/>
            <person name="Coursin T."/>
            <person name="Laurent T."/>
            <person name="Goodwin L."/>
            <person name="Nolan M."/>
            <person name="Davenport K.W."/>
            <person name="Han C.S."/>
            <person name="Rubin E.M."/>
            <person name="Eisen J.A."/>
            <person name="Woyke T."/>
            <person name="Gugger M."/>
            <person name="Kerfeld C.A."/>
        </authorList>
    </citation>
    <scope>NUCLEOTIDE SEQUENCE [LARGE SCALE GENOMIC DNA]</scope>
    <source>
        <strain evidence="4">ATCC 29371 / PCC 7437</strain>
    </source>
</reference>
<keyword evidence="4" id="KW-1185">Reference proteome</keyword>
<gene>
    <name evidence="3" type="ordered locus">Sta7437_3776</name>
</gene>
<feature type="region of interest" description="Disordered" evidence="1">
    <location>
        <begin position="81"/>
        <end position="105"/>
    </location>
</feature>
<dbReference type="RefSeq" id="WP_015194929.1">
    <property type="nucleotide sequence ID" value="NC_019748.1"/>
</dbReference>
<evidence type="ECO:0000313" key="3">
    <source>
        <dbReference type="EMBL" id="AFZ37268.1"/>
    </source>
</evidence>
<dbReference type="EMBL" id="CP003653">
    <property type="protein sequence ID" value="AFZ37268.1"/>
    <property type="molecule type" value="Genomic_DNA"/>
</dbReference>
<dbReference type="PATRIC" id="fig|111780.3.peg.3914"/>
<keyword evidence="2" id="KW-0812">Transmembrane</keyword>
<protein>
    <recommendedName>
        <fullName evidence="5">DUF4278 domain-containing protein</fullName>
    </recommendedName>
</protein>
<feature type="transmembrane region" description="Helical" evidence="2">
    <location>
        <begin position="37"/>
        <end position="61"/>
    </location>
</feature>
<accession>K9XXL8</accession>
<evidence type="ECO:0000256" key="2">
    <source>
        <dbReference type="SAM" id="Phobius"/>
    </source>
</evidence>
<dbReference type="HOGENOM" id="CLU_142897_0_0_3"/>
<dbReference type="InterPro" id="IPR025458">
    <property type="entry name" value="DUF4278"/>
</dbReference>
<sequence>MHLLFLIPLLLGLVAGYISQSADTEIAYLTTTISIVSLFASIIIAPWQIQLLILLIVMVGAKQLWQRNENKFNLEISELEQTQQSSQENNSQRKYRGVSYQKTTSEAQNVDNTTVRKYRGITWIKSVPANSPAKPKSELKYRGNSVTTQPDSPKS</sequence>
<feature type="region of interest" description="Disordered" evidence="1">
    <location>
        <begin position="127"/>
        <end position="155"/>
    </location>
</feature>
<dbReference type="Proteomes" id="UP000010473">
    <property type="component" value="Chromosome"/>
</dbReference>
<evidence type="ECO:0000313" key="4">
    <source>
        <dbReference type="Proteomes" id="UP000010473"/>
    </source>
</evidence>
<evidence type="ECO:0008006" key="5">
    <source>
        <dbReference type="Google" id="ProtNLM"/>
    </source>
</evidence>
<organism evidence="3 4">
    <name type="scientific">Stanieria cyanosphaera (strain ATCC 29371 / PCC 7437)</name>
    <dbReference type="NCBI Taxonomy" id="111780"/>
    <lineage>
        <taxon>Bacteria</taxon>
        <taxon>Bacillati</taxon>
        <taxon>Cyanobacteriota</taxon>
        <taxon>Cyanophyceae</taxon>
        <taxon>Pleurocapsales</taxon>
        <taxon>Dermocarpellaceae</taxon>
        <taxon>Stanieria</taxon>
    </lineage>
</organism>
<dbReference type="KEGG" id="scs:Sta7437_3776"/>
<evidence type="ECO:0000256" key="1">
    <source>
        <dbReference type="SAM" id="MobiDB-lite"/>
    </source>
</evidence>